<keyword evidence="2" id="KW-0732">Signal</keyword>
<protein>
    <submittedName>
        <fullName evidence="3">Uncharacterized protein</fullName>
    </submittedName>
</protein>
<feature type="region of interest" description="Disordered" evidence="1">
    <location>
        <begin position="36"/>
        <end position="99"/>
    </location>
</feature>
<reference evidence="3" key="1">
    <citation type="journal article" date="2021" name="Sci. Rep.">
        <title>Diploid genomic architecture of Nitzschia inconspicua, an elite biomass production diatom.</title>
        <authorList>
            <person name="Oliver A."/>
            <person name="Podell S."/>
            <person name="Pinowska A."/>
            <person name="Traller J.C."/>
            <person name="Smith S.R."/>
            <person name="McClure R."/>
            <person name="Beliaev A."/>
            <person name="Bohutskyi P."/>
            <person name="Hill E.A."/>
            <person name="Rabines A."/>
            <person name="Zheng H."/>
            <person name="Allen L.Z."/>
            <person name="Kuo A."/>
            <person name="Grigoriev I.V."/>
            <person name="Allen A.E."/>
            <person name="Hazlebeck D."/>
            <person name="Allen E.E."/>
        </authorList>
    </citation>
    <scope>NUCLEOTIDE SEQUENCE</scope>
    <source>
        <strain evidence="3">Hildebrandi</strain>
    </source>
</reference>
<evidence type="ECO:0000256" key="1">
    <source>
        <dbReference type="SAM" id="MobiDB-lite"/>
    </source>
</evidence>
<organism evidence="3 4">
    <name type="scientific">Nitzschia inconspicua</name>
    <dbReference type="NCBI Taxonomy" id="303405"/>
    <lineage>
        <taxon>Eukaryota</taxon>
        <taxon>Sar</taxon>
        <taxon>Stramenopiles</taxon>
        <taxon>Ochrophyta</taxon>
        <taxon>Bacillariophyta</taxon>
        <taxon>Bacillariophyceae</taxon>
        <taxon>Bacillariophycidae</taxon>
        <taxon>Bacillariales</taxon>
        <taxon>Bacillariaceae</taxon>
        <taxon>Nitzschia</taxon>
    </lineage>
</organism>
<evidence type="ECO:0000256" key="2">
    <source>
        <dbReference type="SAM" id="SignalP"/>
    </source>
</evidence>
<evidence type="ECO:0000313" key="4">
    <source>
        <dbReference type="Proteomes" id="UP000693970"/>
    </source>
</evidence>
<dbReference type="Proteomes" id="UP000693970">
    <property type="component" value="Unassembled WGS sequence"/>
</dbReference>
<dbReference type="AlphaFoldDB" id="A0A9K3PF31"/>
<feature type="compositionally biased region" description="Pro residues" evidence="1">
    <location>
        <begin position="83"/>
        <end position="96"/>
    </location>
</feature>
<feature type="compositionally biased region" description="Polar residues" evidence="1">
    <location>
        <begin position="49"/>
        <end position="69"/>
    </location>
</feature>
<dbReference type="EMBL" id="JAGRRH010000022">
    <property type="protein sequence ID" value="KAG7345177.1"/>
    <property type="molecule type" value="Genomic_DNA"/>
</dbReference>
<feature type="chain" id="PRO_5039913624" evidence="2">
    <location>
        <begin position="20"/>
        <end position="327"/>
    </location>
</feature>
<comment type="caution">
    <text evidence="3">The sequence shown here is derived from an EMBL/GenBank/DDBJ whole genome shotgun (WGS) entry which is preliminary data.</text>
</comment>
<keyword evidence="4" id="KW-1185">Reference proteome</keyword>
<gene>
    <name evidence="3" type="ORF">IV203_032708</name>
</gene>
<name>A0A9K3PF31_9STRA</name>
<reference evidence="3" key="2">
    <citation type="submission" date="2021-04" db="EMBL/GenBank/DDBJ databases">
        <authorList>
            <person name="Podell S."/>
        </authorList>
    </citation>
    <scope>NUCLEOTIDE SEQUENCE</scope>
    <source>
        <strain evidence="3">Hildebrandi</strain>
    </source>
</reference>
<proteinExistence type="predicted"/>
<feature type="compositionally biased region" description="Low complexity" evidence="1">
    <location>
        <begin position="36"/>
        <end position="48"/>
    </location>
</feature>
<evidence type="ECO:0000313" key="3">
    <source>
        <dbReference type="EMBL" id="KAG7345177.1"/>
    </source>
</evidence>
<sequence length="327" mass="36077">MQIFNFVFLLLIALHHNVAQNDGSIDLGDNATTDVTTNGNNTTGNETNFIPSESPTFSFQPTEEGTFNDTEFDSEGPTEVPEQFPPVSQPPPPPQRQPKCRSLGIYTQSDCQFACMGFPFSVQYETAPLPKATGDISKFFVGFQCQCLQAVPPVNCIFHYEFRSCHEAGVFNCNLEAFPVAELPSKDWEEIQPNFMYNNTFTNHETIELEPNSSALESVVNATSCAAFCRDLGFIEDPNDANGNAYDSLCTRNDPNNWTSCACDVVILLDAGRSVSILDGMYVCGDAGFEEGLTFDTFSGTATTWMSGDSWRKTIPVIPWMVSLMLL</sequence>
<accession>A0A9K3PF31</accession>
<feature type="signal peptide" evidence="2">
    <location>
        <begin position="1"/>
        <end position="19"/>
    </location>
</feature>